<feature type="transmembrane region" description="Helical" evidence="7">
    <location>
        <begin position="134"/>
        <end position="154"/>
    </location>
</feature>
<dbReference type="RefSeq" id="WP_307362549.1">
    <property type="nucleotide sequence ID" value="NZ_JAUSXK010000001.1"/>
</dbReference>
<protein>
    <submittedName>
        <fullName evidence="10">Aldouronate transport system permease protein</fullName>
    </submittedName>
</protein>
<keyword evidence="4 7" id="KW-0812">Transmembrane</keyword>
<dbReference type="InterPro" id="IPR000515">
    <property type="entry name" value="MetI-like"/>
</dbReference>
<evidence type="ECO:0000256" key="1">
    <source>
        <dbReference type="ARBA" id="ARBA00004651"/>
    </source>
</evidence>
<evidence type="ECO:0000256" key="7">
    <source>
        <dbReference type="RuleBase" id="RU363032"/>
    </source>
</evidence>
<keyword evidence="5 7" id="KW-1133">Transmembrane helix</keyword>
<evidence type="ECO:0000256" key="4">
    <source>
        <dbReference type="ARBA" id="ARBA00022692"/>
    </source>
</evidence>
<comment type="caution">
    <text evidence="10">The sequence shown here is derived from an EMBL/GenBank/DDBJ whole genome shotgun (WGS) entry which is preliminary data.</text>
</comment>
<dbReference type="Pfam" id="PF00528">
    <property type="entry name" value="BPD_transp_1"/>
    <property type="match status" value="1"/>
</dbReference>
<dbReference type="Proteomes" id="UP001239085">
    <property type="component" value="Unassembled WGS sequence"/>
</dbReference>
<comment type="subcellular location">
    <subcellularLocation>
        <location evidence="1 7">Cell membrane</location>
        <topology evidence="1 7">Multi-pass membrane protein</topology>
    </subcellularLocation>
</comment>
<dbReference type="EMBL" id="JAUSXK010000001">
    <property type="protein sequence ID" value="MDQ0644621.1"/>
    <property type="molecule type" value="Genomic_DNA"/>
</dbReference>
<accession>A0ABU0PD63</accession>
<feature type="transmembrane region" description="Helical" evidence="7">
    <location>
        <begin position="207"/>
        <end position="229"/>
    </location>
</feature>
<dbReference type="CDD" id="cd06261">
    <property type="entry name" value="TM_PBP2"/>
    <property type="match status" value="1"/>
</dbReference>
<feature type="transmembrane region" description="Helical" evidence="7">
    <location>
        <begin position="34"/>
        <end position="56"/>
    </location>
</feature>
<evidence type="ECO:0000256" key="3">
    <source>
        <dbReference type="ARBA" id="ARBA00022475"/>
    </source>
</evidence>
<reference evidence="10 11" key="1">
    <citation type="submission" date="2023-07" db="EMBL/GenBank/DDBJ databases">
        <title>Comparative genomics of wheat-associated soil bacteria to identify genetic determinants of phenazine resistance.</title>
        <authorList>
            <person name="Mouncey N."/>
        </authorList>
    </citation>
    <scope>NUCLEOTIDE SEQUENCE [LARGE SCALE GENOMIC DNA]</scope>
    <source>
        <strain evidence="10 11">W2I7</strain>
    </source>
</reference>
<comment type="similarity">
    <text evidence="7">Belongs to the binding-protein-dependent transport system permease family.</text>
</comment>
<keyword evidence="11" id="KW-1185">Reference proteome</keyword>
<keyword evidence="2 7" id="KW-0813">Transport</keyword>
<feature type="domain" description="ABC transmembrane type-1" evidence="9">
    <location>
        <begin position="99"/>
        <end position="309"/>
    </location>
</feature>
<evidence type="ECO:0000256" key="6">
    <source>
        <dbReference type="ARBA" id="ARBA00023136"/>
    </source>
</evidence>
<dbReference type="PROSITE" id="PS50928">
    <property type="entry name" value="ABC_TM1"/>
    <property type="match status" value="1"/>
</dbReference>
<dbReference type="InterPro" id="IPR035906">
    <property type="entry name" value="MetI-like_sf"/>
</dbReference>
<feature type="transmembrane region" description="Helical" evidence="7">
    <location>
        <begin position="166"/>
        <end position="186"/>
    </location>
</feature>
<proteinExistence type="inferred from homology"/>
<sequence length="324" mass="36082">MTAISTSRPPLHTPRPPKPAPRPVRKTERSPGDYAFAIVNYTVFTLLVVICAYPFYFLVINSVSANDVSALGDVRLWPIGFQLENYRQVFELNGLGTAAVVSVARTVIGTVATVLASAFLGFMFTQSRMWARQFWYRFVIVTMYFSAGLIPVFIVMKNLGLTNNFWVYVLPFMVQPFYIILVKTYVESMPESLQEAAELDGANIVQIFFRVYLPNMTPILATVAIFSAVAQWNSFQDTLIYITDQSLYTLQYLLYMFINQASSLAQAAQNAGGDLGAIVGAATSQTPTSIRMTVSVVVVLPIIFIYPLFQRFFVKGIMLGAVKG</sequence>
<dbReference type="PANTHER" id="PTHR43744:SF9">
    <property type="entry name" value="POLYGALACTURONAN_RHAMNOGALACTURONAN TRANSPORT SYSTEM PERMEASE PROTEIN YTCP"/>
    <property type="match status" value="1"/>
</dbReference>
<evidence type="ECO:0000313" key="10">
    <source>
        <dbReference type="EMBL" id="MDQ0644621.1"/>
    </source>
</evidence>
<feature type="region of interest" description="Disordered" evidence="8">
    <location>
        <begin position="1"/>
        <end position="27"/>
    </location>
</feature>
<feature type="compositionally biased region" description="Pro residues" evidence="8">
    <location>
        <begin position="11"/>
        <end position="22"/>
    </location>
</feature>
<dbReference type="SUPFAM" id="SSF161098">
    <property type="entry name" value="MetI-like"/>
    <property type="match status" value="1"/>
</dbReference>
<keyword evidence="3" id="KW-1003">Cell membrane</keyword>
<dbReference type="PANTHER" id="PTHR43744">
    <property type="entry name" value="ABC TRANSPORTER PERMEASE PROTEIN MG189-RELATED-RELATED"/>
    <property type="match status" value="1"/>
</dbReference>
<dbReference type="Gene3D" id="1.10.3720.10">
    <property type="entry name" value="MetI-like"/>
    <property type="match status" value="1"/>
</dbReference>
<evidence type="ECO:0000256" key="8">
    <source>
        <dbReference type="SAM" id="MobiDB-lite"/>
    </source>
</evidence>
<keyword evidence="6 7" id="KW-0472">Membrane</keyword>
<feature type="transmembrane region" description="Helical" evidence="7">
    <location>
        <begin position="95"/>
        <end position="122"/>
    </location>
</feature>
<evidence type="ECO:0000313" key="11">
    <source>
        <dbReference type="Proteomes" id="UP001239085"/>
    </source>
</evidence>
<organism evidence="10 11">
    <name type="scientific">Microbacterium murale</name>
    <dbReference type="NCBI Taxonomy" id="1081040"/>
    <lineage>
        <taxon>Bacteria</taxon>
        <taxon>Bacillati</taxon>
        <taxon>Actinomycetota</taxon>
        <taxon>Actinomycetes</taxon>
        <taxon>Micrococcales</taxon>
        <taxon>Microbacteriaceae</taxon>
        <taxon>Microbacterium</taxon>
    </lineage>
</organism>
<name>A0ABU0PD63_9MICO</name>
<feature type="transmembrane region" description="Helical" evidence="7">
    <location>
        <begin position="290"/>
        <end position="309"/>
    </location>
</feature>
<evidence type="ECO:0000259" key="9">
    <source>
        <dbReference type="PROSITE" id="PS50928"/>
    </source>
</evidence>
<gene>
    <name evidence="10" type="ORF">QFZ46_002781</name>
</gene>
<evidence type="ECO:0000256" key="2">
    <source>
        <dbReference type="ARBA" id="ARBA00022448"/>
    </source>
</evidence>
<evidence type="ECO:0000256" key="5">
    <source>
        <dbReference type="ARBA" id="ARBA00022989"/>
    </source>
</evidence>